<evidence type="ECO:0000313" key="1">
    <source>
        <dbReference type="EMBL" id="KAJ8930811.1"/>
    </source>
</evidence>
<comment type="caution">
    <text evidence="1">The sequence shown here is derived from an EMBL/GenBank/DDBJ whole genome shotgun (WGS) entry which is preliminary data.</text>
</comment>
<proteinExistence type="predicted"/>
<dbReference type="EMBL" id="JANEYF010004538">
    <property type="protein sequence ID" value="KAJ8930811.1"/>
    <property type="molecule type" value="Genomic_DNA"/>
</dbReference>
<accession>A0AAV8WWF7</accession>
<evidence type="ECO:0000313" key="2">
    <source>
        <dbReference type="Proteomes" id="UP001162156"/>
    </source>
</evidence>
<sequence>MGSLALKDLTEKCTTKYKKISVTKDIILLKNYCHEIANKSLQILEVNLNNVESFKNISEATLALTILINRKRVGDVQYLKLNNYTLPQAVNEEHIILTESERALSKNFKRVVTIGKGSKAVPILIFSGCDKLKIF</sequence>
<keyword evidence="2" id="KW-1185">Reference proteome</keyword>
<name>A0AAV8WWF7_9CUCU</name>
<dbReference type="PANTHER" id="PTHR33480">
    <property type="entry name" value="SET DOMAIN-CONTAINING PROTEIN-RELATED"/>
    <property type="match status" value="1"/>
</dbReference>
<gene>
    <name evidence="1" type="ORF">NQ314_016343</name>
</gene>
<dbReference type="PANTHER" id="PTHR33480:SF1">
    <property type="entry name" value="TYR RECOMBINASE DOMAIN-CONTAINING PROTEIN"/>
    <property type="match status" value="1"/>
</dbReference>
<reference evidence="1" key="1">
    <citation type="journal article" date="2023" name="Insect Mol. Biol.">
        <title>Genome sequencing provides insights into the evolution of gene families encoding plant cell wall-degrading enzymes in longhorned beetles.</title>
        <authorList>
            <person name="Shin N.R."/>
            <person name="Okamura Y."/>
            <person name="Kirsch R."/>
            <person name="Pauchet Y."/>
        </authorList>
    </citation>
    <scope>NUCLEOTIDE SEQUENCE</scope>
    <source>
        <strain evidence="1">RBIC_L_NR</strain>
    </source>
</reference>
<dbReference type="AlphaFoldDB" id="A0AAV8WWF7"/>
<dbReference type="Proteomes" id="UP001162156">
    <property type="component" value="Unassembled WGS sequence"/>
</dbReference>
<protein>
    <submittedName>
        <fullName evidence="1">Uncharacterized protein</fullName>
    </submittedName>
</protein>
<organism evidence="1 2">
    <name type="scientific">Rhamnusium bicolor</name>
    <dbReference type="NCBI Taxonomy" id="1586634"/>
    <lineage>
        <taxon>Eukaryota</taxon>
        <taxon>Metazoa</taxon>
        <taxon>Ecdysozoa</taxon>
        <taxon>Arthropoda</taxon>
        <taxon>Hexapoda</taxon>
        <taxon>Insecta</taxon>
        <taxon>Pterygota</taxon>
        <taxon>Neoptera</taxon>
        <taxon>Endopterygota</taxon>
        <taxon>Coleoptera</taxon>
        <taxon>Polyphaga</taxon>
        <taxon>Cucujiformia</taxon>
        <taxon>Chrysomeloidea</taxon>
        <taxon>Cerambycidae</taxon>
        <taxon>Lepturinae</taxon>
        <taxon>Rhagiini</taxon>
        <taxon>Rhamnusium</taxon>
    </lineage>
</organism>